<proteinExistence type="predicted"/>
<organism evidence="3 4">
    <name type="scientific">Dialister succinatiphilus YIT 11850</name>
    <dbReference type="NCBI Taxonomy" id="742743"/>
    <lineage>
        <taxon>Bacteria</taxon>
        <taxon>Bacillati</taxon>
        <taxon>Bacillota</taxon>
        <taxon>Negativicutes</taxon>
        <taxon>Veillonellales</taxon>
        <taxon>Veillonellaceae</taxon>
        <taxon>Dialister</taxon>
    </lineage>
</organism>
<feature type="signal peptide" evidence="1">
    <location>
        <begin position="1"/>
        <end position="28"/>
    </location>
</feature>
<dbReference type="Gene3D" id="2.60.40.10">
    <property type="entry name" value="Immunoglobulins"/>
    <property type="match status" value="1"/>
</dbReference>
<dbReference type="AlphaFoldDB" id="H1D0A6"/>
<dbReference type="InterPro" id="IPR013783">
    <property type="entry name" value="Ig-like_fold"/>
</dbReference>
<dbReference type="InterPro" id="IPR051532">
    <property type="entry name" value="Ester_Hydrolysis_Enzymes"/>
</dbReference>
<keyword evidence="4" id="KW-1185">Reference proteome</keyword>
<comment type="caution">
    <text evidence="3">The sequence shown here is derived from an EMBL/GenBank/DDBJ whole genome shotgun (WGS) entry which is preliminary data.</text>
</comment>
<dbReference type="InterPro" id="IPR036514">
    <property type="entry name" value="SGNH_hydro_sf"/>
</dbReference>
<dbReference type="eggNOG" id="COG2755">
    <property type="taxonomic scope" value="Bacteria"/>
</dbReference>
<dbReference type="HOGENOM" id="CLU_037745_0_0_9"/>
<reference evidence="3 4" key="1">
    <citation type="submission" date="2011-11" db="EMBL/GenBank/DDBJ databases">
        <title>The Genome Sequence of Dialister succinatiphilus YIT 11850.</title>
        <authorList>
            <consortium name="The Broad Institute Genome Sequencing Platform"/>
            <person name="Earl A."/>
            <person name="Ward D."/>
            <person name="Feldgarden M."/>
            <person name="Gevers D."/>
            <person name="Morotomi M."/>
            <person name="Young S.K."/>
            <person name="Zeng Q."/>
            <person name="Gargeya S."/>
            <person name="Fitzgerald M."/>
            <person name="Haas B."/>
            <person name="Abouelleil A."/>
            <person name="Alvarado L."/>
            <person name="Arachchi H.M."/>
            <person name="Berlin A."/>
            <person name="Brown A."/>
            <person name="Chapman S.B."/>
            <person name="Dunbar C."/>
            <person name="Gearin G."/>
            <person name="Goldberg J."/>
            <person name="Griggs A."/>
            <person name="Gujja S."/>
            <person name="Heiman D."/>
            <person name="Howarth C."/>
            <person name="Lui A."/>
            <person name="MacDonald P.J.P."/>
            <person name="Montmayeur A."/>
            <person name="Murphy C."/>
            <person name="Neiman D."/>
            <person name="Pearson M."/>
            <person name="Priest M."/>
            <person name="Roberts A."/>
            <person name="Saif S."/>
            <person name="Shea T."/>
            <person name="Sisk P."/>
            <person name="Stolte C."/>
            <person name="Sykes S."/>
            <person name="Wortman J."/>
            <person name="Nusbaum C."/>
            <person name="Birren B."/>
        </authorList>
    </citation>
    <scope>NUCLEOTIDE SEQUENCE [LARGE SCALE GENOMIC DNA]</scope>
    <source>
        <strain evidence="3 4">YIT 11850</strain>
    </source>
</reference>
<feature type="chain" id="PRO_5003548843" description="SGNH hydrolase-type esterase domain-containing protein" evidence="1">
    <location>
        <begin position="29"/>
        <end position="449"/>
    </location>
</feature>
<dbReference type="PANTHER" id="PTHR30383">
    <property type="entry name" value="THIOESTERASE 1/PROTEASE 1/LYSOPHOSPHOLIPASE L1"/>
    <property type="match status" value="1"/>
</dbReference>
<name>H1D0A6_9FIRM</name>
<dbReference type="PANTHER" id="PTHR30383:SF5">
    <property type="entry name" value="SGNH HYDROLASE-TYPE ESTERASE DOMAIN-CONTAINING PROTEIN"/>
    <property type="match status" value="1"/>
</dbReference>
<gene>
    <name evidence="3" type="ORF">HMPREF9453_01044</name>
</gene>
<keyword evidence="1" id="KW-0732">Signal</keyword>
<dbReference type="OrthoDB" id="1625474at2"/>
<dbReference type="SUPFAM" id="SSF52266">
    <property type="entry name" value="SGNH hydrolase"/>
    <property type="match status" value="1"/>
</dbReference>
<accession>H1D0A6</accession>
<sequence length="449" mass="50560">MKSLIGKNSSKIIAAALLALSFSLPVSAQDGSIEDQLLQSALAAGREEGALPSQIEEKTGPQEKLILLTWQEDPESVRYEVEIFRGLPENLDRNSPVEKHLYDNQRIYTNQVLVDLSTFPPGEAPLYWRVRPIDANWEGMGPFSSPMEVRSTMKPIIRNAPYPHVYRPGNGSTLLYPVYSYAGNPGAVKYEVEVTDQYPENRDGTGPSKYRVFSKETSLSNVYDDNPRIGTFYWRVRGMDENGNPLGIWSLPEKVRTNPEEHFEVGIFGDSITQGGGHLYHSPADMAYSYVTYLDFPAVNMGRSGDTTEMMEDRFDRDVLPFHVKYLLIMGGINDLRMGADPQKVIGHLEAIRKKCIEHHIVPILLTIVPINPENIQKYYGDVTYSGWKESVDTVNSWIRTQPHIDTAAPFADYPVMPGELAMDGIHGDWNAKQMIAGEINRHMGEFMK</sequence>
<dbReference type="GO" id="GO:0004622">
    <property type="term" value="F:phosphatidylcholine lysophospholipase activity"/>
    <property type="evidence" value="ECO:0007669"/>
    <property type="project" value="TreeGrafter"/>
</dbReference>
<dbReference type="STRING" id="742743.HMPREF9453_01044"/>
<dbReference type="InterPro" id="IPR013830">
    <property type="entry name" value="SGNH_hydro"/>
</dbReference>
<dbReference type="Gene3D" id="3.40.50.1110">
    <property type="entry name" value="SGNH hydrolase"/>
    <property type="match status" value="1"/>
</dbReference>
<dbReference type="PATRIC" id="fig|742743.3.peg.1065"/>
<evidence type="ECO:0000256" key="1">
    <source>
        <dbReference type="SAM" id="SignalP"/>
    </source>
</evidence>
<evidence type="ECO:0000313" key="4">
    <source>
        <dbReference type="Proteomes" id="UP000003277"/>
    </source>
</evidence>
<dbReference type="Pfam" id="PF13472">
    <property type="entry name" value="Lipase_GDSL_2"/>
    <property type="match status" value="1"/>
</dbReference>
<dbReference type="RefSeq" id="WP_008859539.1">
    <property type="nucleotide sequence ID" value="NZ_JH591187.1"/>
</dbReference>
<evidence type="ECO:0000259" key="2">
    <source>
        <dbReference type="Pfam" id="PF13472"/>
    </source>
</evidence>
<dbReference type="Proteomes" id="UP000003277">
    <property type="component" value="Unassembled WGS sequence"/>
</dbReference>
<evidence type="ECO:0000313" key="3">
    <source>
        <dbReference type="EMBL" id="EHO63057.1"/>
    </source>
</evidence>
<dbReference type="EMBL" id="ADLT01000029">
    <property type="protein sequence ID" value="EHO63057.1"/>
    <property type="molecule type" value="Genomic_DNA"/>
</dbReference>
<protein>
    <recommendedName>
        <fullName evidence="2">SGNH hydrolase-type esterase domain-containing protein</fullName>
    </recommendedName>
</protein>
<feature type="domain" description="SGNH hydrolase-type esterase" evidence="2">
    <location>
        <begin position="267"/>
        <end position="427"/>
    </location>
</feature>